<dbReference type="GO" id="GO:0016874">
    <property type="term" value="F:ligase activity"/>
    <property type="evidence" value="ECO:0007669"/>
    <property type="project" value="UniProtKB-KW"/>
</dbReference>
<dbReference type="GO" id="GO:0005886">
    <property type="term" value="C:plasma membrane"/>
    <property type="evidence" value="ECO:0007669"/>
    <property type="project" value="UniProtKB-SubCell"/>
</dbReference>
<name>A0A6C7EA29_ILUCY</name>
<dbReference type="UniPathway" id="UPA00148"/>
<proteinExistence type="inferred from homology"/>
<gene>
    <name evidence="9 10" type="primary">cobD</name>
    <name evidence="10" type="ORF">YM304_11640</name>
</gene>
<keyword evidence="11" id="KW-1185">Reference proteome</keyword>
<accession>A0A6C7EA29</accession>
<dbReference type="GO" id="GO:0015420">
    <property type="term" value="F:ABC-type vitamin B12 transporter activity"/>
    <property type="evidence" value="ECO:0007669"/>
    <property type="project" value="UniProtKB-UniRule"/>
</dbReference>
<protein>
    <recommendedName>
        <fullName evidence="9">Cobalamin biosynthesis protein CobD</fullName>
    </recommendedName>
</protein>
<evidence type="ECO:0000256" key="7">
    <source>
        <dbReference type="ARBA" id="ARBA00022989"/>
    </source>
</evidence>
<evidence type="ECO:0000256" key="4">
    <source>
        <dbReference type="ARBA" id="ARBA00022475"/>
    </source>
</evidence>
<dbReference type="InterPro" id="IPR004485">
    <property type="entry name" value="Cobalamin_biosynth_CobD/CbiB"/>
</dbReference>
<dbReference type="PANTHER" id="PTHR34308:SF1">
    <property type="entry name" value="COBALAMIN BIOSYNTHESIS PROTEIN CBIB"/>
    <property type="match status" value="1"/>
</dbReference>
<dbReference type="KEGG" id="aym:YM304_11640"/>
<dbReference type="RefSeq" id="WP_015440725.1">
    <property type="nucleotide sequence ID" value="NC_020520.1"/>
</dbReference>
<evidence type="ECO:0000256" key="9">
    <source>
        <dbReference type="HAMAP-Rule" id="MF_00024"/>
    </source>
</evidence>
<comment type="pathway">
    <text evidence="2 9">Cofactor biosynthesis; adenosylcobalamin biosynthesis.</text>
</comment>
<evidence type="ECO:0000313" key="11">
    <source>
        <dbReference type="Proteomes" id="UP000011863"/>
    </source>
</evidence>
<dbReference type="HAMAP" id="MF_00024">
    <property type="entry name" value="CobD_CbiB"/>
    <property type="match status" value="1"/>
</dbReference>
<dbReference type="OrthoDB" id="9811967at2"/>
<evidence type="ECO:0000256" key="8">
    <source>
        <dbReference type="ARBA" id="ARBA00023136"/>
    </source>
</evidence>
<sequence length="308" mass="31766">MSVALASVGAVVADRLLGEPPVPLHPVVWFGSAMQRVEATVYADTRRAGVLHAGVGVLLGAGTGLLLRRAAGTGVSTLVAGTVCVAGRMLEREALGVGEPLAAGDLDTARAALSRLVGRETGDLDETAVARATIETVAENTVDAVLGSVWWAAAAGAPGVLAHRAANTMDAMVGHRSARYRRYGWASARLDDAMNLVPARLGVAAVVLARPRAASHIISTVRRDAEQHPSPNGGVIEAAFAAALDVRLGGVNRYGDVVEDRGRLGTGRDPVGSDIERATRLARDVAVTSAAMVLAGSVAVKAVWRCVR</sequence>
<keyword evidence="5 9" id="KW-0169">Cobalamin biosynthesis</keyword>
<keyword evidence="8 9" id="KW-0472">Membrane</keyword>
<comment type="function">
    <text evidence="9">Converts cobyric acid to cobinamide by the addition of aminopropanol on the F carboxylic group.</text>
</comment>
<dbReference type="GO" id="GO:0048472">
    <property type="term" value="F:threonine-phosphate decarboxylase activity"/>
    <property type="evidence" value="ECO:0007669"/>
    <property type="project" value="InterPro"/>
</dbReference>
<dbReference type="EMBL" id="AP012057">
    <property type="protein sequence ID" value="BAN01478.1"/>
    <property type="molecule type" value="Genomic_DNA"/>
</dbReference>
<reference evidence="10 11" key="1">
    <citation type="journal article" date="2013" name="Int. J. Syst. Evol. Microbiol.">
        <title>Ilumatobacter nonamiense sp. nov. and Ilumatobacter coccineum sp. nov., isolated from seashore sand.</title>
        <authorList>
            <person name="Matsumoto A."/>
            <person name="Kasai H."/>
            <person name="Matsuo Y."/>
            <person name="Shizuri Y."/>
            <person name="Ichikawa N."/>
            <person name="Fujita N."/>
            <person name="Omura S."/>
            <person name="Takahashi Y."/>
        </authorList>
    </citation>
    <scope>NUCLEOTIDE SEQUENCE [LARGE SCALE GENOMIC DNA]</scope>
    <source>
        <strain evidence="11">NBRC 103263 / KCTC 29153 / YM16-304</strain>
    </source>
</reference>
<keyword evidence="4 9" id="KW-1003">Cell membrane</keyword>
<evidence type="ECO:0000313" key="10">
    <source>
        <dbReference type="EMBL" id="BAN01478.1"/>
    </source>
</evidence>
<evidence type="ECO:0000256" key="6">
    <source>
        <dbReference type="ARBA" id="ARBA00022692"/>
    </source>
</evidence>
<comment type="subcellular location">
    <subcellularLocation>
        <location evidence="1 9">Cell membrane</location>
        <topology evidence="1 9">Multi-pass membrane protein</topology>
    </subcellularLocation>
</comment>
<keyword evidence="10" id="KW-0436">Ligase</keyword>
<evidence type="ECO:0000256" key="5">
    <source>
        <dbReference type="ARBA" id="ARBA00022573"/>
    </source>
</evidence>
<dbReference type="GO" id="GO:0009236">
    <property type="term" value="P:cobalamin biosynthetic process"/>
    <property type="evidence" value="ECO:0007669"/>
    <property type="project" value="UniProtKB-UniRule"/>
</dbReference>
<dbReference type="AlphaFoldDB" id="A0A6C7EA29"/>
<evidence type="ECO:0000256" key="1">
    <source>
        <dbReference type="ARBA" id="ARBA00004651"/>
    </source>
</evidence>
<comment type="similarity">
    <text evidence="3 9">Belongs to the CobD/CbiB family.</text>
</comment>
<evidence type="ECO:0000256" key="3">
    <source>
        <dbReference type="ARBA" id="ARBA00006263"/>
    </source>
</evidence>
<organism evidence="10 11">
    <name type="scientific">Ilumatobacter coccineus (strain NBRC 103263 / KCTC 29153 / YM16-304)</name>
    <dbReference type="NCBI Taxonomy" id="1313172"/>
    <lineage>
        <taxon>Bacteria</taxon>
        <taxon>Bacillati</taxon>
        <taxon>Actinomycetota</taxon>
        <taxon>Acidimicrobiia</taxon>
        <taxon>Acidimicrobiales</taxon>
        <taxon>Ilumatobacteraceae</taxon>
        <taxon>Ilumatobacter</taxon>
    </lineage>
</organism>
<dbReference type="Proteomes" id="UP000011863">
    <property type="component" value="Chromosome"/>
</dbReference>
<dbReference type="PANTHER" id="PTHR34308">
    <property type="entry name" value="COBALAMIN BIOSYNTHESIS PROTEIN CBIB"/>
    <property type="match status" value="1"/>
</dbReference>
<keyword evidence="7 9" id="KW-1133">Transmembrane helix</keyword>
<dbReference type="NCBIfam" id="TIGR00380">
    <property type="entry name" value="cobal_cbiB"/>
    <property type="match status" value="1"/>
</dbReference>
<dbReference type="Pfam" id="PF03186">
    <property type="entry name" value="CobD_Cbib"/>
    <property type="match status" value="1"/>
</dbReference>
<evidence type="ECO:0000256" key="2">
    <source>
        <dbReference type="ARBA" id="ARBA00004953"/>
    </source>
</evidence>
<keyword evidence="6 9" id="KW-0812">Transmembrane</keyword>